<reference evidence="1 2" key="1">
    <citation type="journal article" date="2022" name="Allergy">
        <title>Genome assembly and annotation of Periplaneta americana reveal a comprehensive cockroach allergen profile.</title>
        <authorList>
            <person name="Wang L."/>
            <person name="Xiong Q."/>
            <person name="Saelim N."/>
            <person name="Wang L."/>
            <person name="Nong W."/>
            <person name="Wan A.T."/>
            <person name="Shi M."/>
            <person name="Liu X."/>
            <person name="Cao Q."/>
            <person name="Hui J.H.L."/>
            <person name="Sookrung N."/>
            <person name="Leung T.F."/>
            <person name="Tungtrongchitr A."/>
            <person name="Tsui S.K.W."/>
        </authorList>
    </citation>
    <scope>NUCLEOTIDE SEQUENCE [LARGE SCALE GENOMIC DNA]</scope>
    <source>
        <strain evidence="1">PWHHKU_190912</strain>
    </source>
</reference>
<comment type="caution">
    <text evidence="1">The sequence shown here is derived from an EMBL/GenBank/DDBJ whole genome shotgun (WGS) entry which is preliminary data.</text>
</comment>
<dbReference type="Proteomes" id="UP001148838">
    <property type="component" value="Unassembled WGS sequence"/>
</dbReference>
<protein>
    <recommendedName>
        <fullName evidence="3">Reverse transcriptase domain-containing protein</fullName>
    </recommendedName>
</protein>
<accession>A0ABQ8SGY0</accession>
<name>A0ABQ8SGY0_PERAM</name>
<organism evidence="1 2">
    <name type="scientific">Periplaneta americana</name>
    <name type="common">American cockroach</name>
    <name type="synonym">Blatta americana</name>
    <dbReference type="NCBI Taxonomy" id="6978"/>
    <lineage>
        <taxon>Eukaryota</taxon>
        <taxon>Metazoa</taxon>
        <taxon>Ecdysozoa</taxon>
        <taxon>Arthropoda</taxon>
        <taxon>Hexapoda</taxon>
        <taxon>Insecta</taxon>
        <taxon>Pterygota</taxon>
        <taxon>Neoptera</taxon>
        <taxon>Polyneoptera</taxon>
        <taxon>Dictyoptera</taxon>
        <taxon>Blattodea</taxon>
        <taxon>Blattoidea</taxon>
        <taxon>Blattidae</taxon>
        <taxon>Blattinae</taxon>
        <taxon>Periplaneta</taxon>
    </lineage>
</organism>
<evidence type="ECO:0008006" key="3">
    <source>
        <dbReference type="Google" id="ProtNLM"/>
    </source>
</evidence>
<gene>
    <name evidence="1" type="ORF">ANN_15194</name>
</gene>
<evidence type="ECO:0000313" key="1">
    <source>
        <dbReference type="EMBL" id="KAJ4432937.1"/>
    </source>
</evidence>
<sequence length="371" mass="42640">MRPRSPSAFIRKLGATSDEATFRSAANALPLVKIHCIEQLKHRIRAATTQITPAMLKKVFRSLVERWELCTEMQNVLNLCSIPKETGIPAVPLIKTRARPANSLFPIRAKLLRKTGRGLAAKPALLDLTCHSHWLAQSAETLACRSGVALGRCFDSRLGDYLVVFFPRFSPTMKQISDSLMAADGDCHHLWKLMAPVRHRWSISDVIGEIRNTVMPSDCSALRFRIRSNTGVPPQGERCKILEKKWEYKGTVHQLVIDFKNAYDSVKRQVLYNIIIEFGIPKKLVRLIKMCLSETYARRFEMGGHGAYMGESRNAYRVLVGRPEGKRHLERPRRKWQDNIKMDLREVEYDDRDWINLAQDRDRWRAYAGRQ</sequence>
<evidence type="ECO:0000313" key="2">
    <source>
        <dbReference type="Proteomes" id="UP001148838"/>
    </source>
</evidence>
<proteinExistence type="predicted"/>
<keyword evidence="2" id="KW-1185">Reference proteome</keyword>
<dbReference type="EMBL" id="JAJSOF020000027">
    <property type="protein sequence ID" value="KAJ4432937.1"/>
    <property type="molecule type" value="Genomic_DNA"/>
</dbReference>